<dbReference type="GO" id="GO:0071513">
    <property type="term" value="C:phosphopantothenoylcysteine decarboxylase complex"/>
    <property type="evidence" value="ECO:0007669"/>
    <property type="project" value="TreeGrafter"/>
</dbReference>
<dbReference type="InterPro" id="IPR035929">
    <property type="entry name" value="CoaB-like_sf"/>
</dbReference>
<keyword evidence="3 4" id="KW-0436">Ligase</keyword>
<comment type="catalytic activity">
    <reaction evidence="3 4">
        <text>N-[(R)-4-phosphopantothenoyl]-L-cysteine + H(+) = (R)-4'-phosphopantetheine + CO2</text>
        <dbReference type="Rhea" id="RHEA:16793"/>
        <dbReference type="ChEBI" id="CHEBI:15378"/>
        <dbReference type="ChEBI" id="CHEBI:16526"/>
        <dbReference type="ChEBI" id="CHEBI:59458"/>
        <dbReference type="ChEBI" id="CHEBI:61723"/>
        <dbReference type="EC" id="4.1.1.36"/>
    </reaction>
</comment>
<evidence type="ECO:0000259" key="5">
    <source>
        <dbReference type="Pfam" id="PF02441"/>
    </source>
</evidence>
<feature type="binding site" evidence="3">
    <location>
        <position position="349"/>
    </location>
    <ligand>
        <name>CTP</name>
        <dbReference type="ChEBI" id="CHEBI:37563"/>
    </ligand>
</feature>
<dbReference type="Gene3D" id="3.40.50.1950">
    <property type="entry name" value="Flavin prenyltransferase-like"/>
    <property type="match status" value="1"/>
</dbReference>
<dbReference type="OrthoDB" id="9802554at2"/>
<feature type="domain" description="DNA/pantothenate metabolism flavoprotein C-terminal" evidence="6">
    <location>
        <begin position="187"/>
        <end position="400"/>
    </location>
</feature>
<dbReference type="InterPro" id="IPR007085">
    <property type="entry name" value="DNA/pantothenate-metab_flavo_C"/>
</dbReference>
<keyword evidence="8" id="KW-1185">Reference proteome</keyword>
<evidence type="ECO:0000313" key="8">
    <source>
        <dbReference type="Proteomes" id="UP000243077"/>
    </source>
</evidence>
<dbReference type="KEGG" id="psai:C3B54_111094"/>
<dbReference type="Proteomes" id="UP000243077">
    <property type="component" value="Chromosome"/>
</dbReference>
<comment type="function">
    <text evidence="4">Catalyzes two steps in the biosynthesis of coenzyme A. In the first step cysteine is conjugated to 4'-phosphopantothenate to form 4-phosphopantothenoylcysteine, in the latter compound is decarboxylated to form 4'-phosphopantotheine.</text>
</comment>
<feature type="binding site" evidence="3">
    <location>
        <position position="280"/>
    </location>
    <ligand>
        <name>CTP</name>
        <dbReference type="ChEBI" id="CHEBI:37563"/>
    </ligand>
</feature>
<dbReference type="GO" id="GO:0004632">
    <property type="term" value="F:phosphopantothenate--cysteine ligase activity"/>
    <property type="evidence" value="ECO:0007669"/>
    <property type="project" value="UniProtKB-UniRule"/>
</dbReference>
<keyword evidence="3" id="KW-0460">Magnesium</keyword>
<dbReference type="InterPro" id="IPR003382">
    <property type="entry name" value="Flavoprotein"/>
</dbReference>
<keyword evidence="1 3" id="KW-0210">Decarboxylase</keyword>
<comment type="cofactor">
    <cofactor evidence="3">
        <name>Mg(2+)</name>
        <dbReference type="ChEBI" id="CHEBI:18420"/>
    </cofactor>
</comment>
<dbReference type="GO" id="GO:0015941">
    <property type="term" value="P:pantothenate catabolic process"/>
    <property type="evidence" value="ECO:0007669"/>
    <property type="project" value="InterPro"/>
</dbReference>
<sequence>MTAWHSESGARVVLGVTGGIAAYKAVTIARQLVTAGHSVTVVPTHSALKFVGAPTWEAISRRPVEVDVFDGVSEVTHVALGQQADLVIVAPATAHFLAQYAGGQAPDLLHTTLLATTAPVLVAPAMHTEMWQHPATAANLETLRSRGVHFVGPDSGRLTGDDEGPGRLADPLEIVQRGLALLGDRPLSGKKVLISAGGTREPLDAVRYIGNRSSGAMGVALAVAARDRGAEVTLVHAPLEVSLPTGVECVAAPTAKEMHREMTGRAGGANWVLMAAAVADYTPRNAFSTKAHKDDLGDVYSPELVQNPDIAAELGKMLRDDQLLVTFSAETLSDDEELIHRARSKGEAKGADVVVANRVGPTLGFGETETAVWIIQRSGAPVLSTGSKTAVAGHLIDVLLNH</sequence>
<dbReference type="RefSeq" id="WP_104913591.1">
    <property type="nucleotide sequence ID" value="NZ_CP026923.1"/>
</dbReference>
<comment type="function">
    <text evidence="3">Catalyzes two sequential steps in the biosynthesis of coenzyme A. In the first step cysteine is conjugated to 4'-phosphopantothenate to form 4-phosphopantothenoylcysteine. In the second step the latter compound is decarboxylated to form 4'-phosphopantotheine.</text>
</comment>
<evidence type="ECO:0000256" key="1">
    <source>
        <dbReference type="ARBA" id="ARBA00022793"/>
    </source>
</evidence>
<keyword evidence="3" id="KW-0511">Multifunctional enzyme</keyword>
<dbReference type="PANTHER" id="PTHR14359">
    <property type="entry name" value="HOMO-OLIGOMERIC FLAVIN CONTAINING CYS DECARBOXYLASE FAMILY"/>
    <property type="match status" value="1"/>
</dbReference>
<dbReference type="GO" id="GO:0010181">
    <property type="term" value="F:FMN binding"/>
    <property type="evidence" value="ECO:0007669"/>
    <property type="project" value="UniProtKB-UniRule"/>
</dbReference>
<comment type="pathway">
    <text evidence="3 4">Cofactor biosynthesis; coenzyme A biosynthesis; CoA from (R)-pantothenate: step 3/5.</text>
</comment>
<comment type="similarity">
    <text evidence="3 4">In the N-terminal section; belongs to the HFCD (homo-oligomeric flavin containing Cys decarboxylase) superfamily.</text>
</comment>
<reference evidence="7 8" key="1">
    <citation type="submission" date="2018-02" db="EMBL/GenBank/DDBJ databases">
        <title>Complete genome of the streamlined marine actinobacterium Pontimonas salivibrio CL-TW6 adapted to coastal planktonic lifestype.</title>
        <authorList>
            <person name="Cho B.C."/>
            <person name="Hardies S.C."/>
            <person name="Jang G.I."/>
            <person name="Hwang C.Y."/>
        </authorList>
    </citation>
    <scope>NUCLEOTIDE SEQUENCE [LARGE SCALE GENOMIC DNA]</scope>
    <source>
        <strain evidence="7 8">CL-TW6</strain>
    </source>
</reference>
<dbReference type="NCBIfam" id="TIGR00521">
    <property type="entry name" value="coaBC_dfp"/>
    <property type="match status" value="1"/>
</dbReference>
<comment type="similarity">
    <text evidence="3 4">In the C-terminal section; belongs to the PPC synthetase family.</text>
</comment>
<comment type="caution">
    <text evidence="3">Lacks conserved residue(s) required for the propagation of feature annotation.</text>
</comment>
<comment type="catalytic activity">
    <reaction evidence="3 4">
        <text>(R)-4'-phosphopantothenate + L-cysteine + CTP = N-[(R)-4-phosphopantothenoyl]-L-cysteine + CMP + diphosphate + H(+)</text>
        <dbReference type="Rhea" id="RHEA:19397"/>
        <dbReference type="ChEBI" id="CHEBI:10986"/>
        <dbReference type="ChEBI" id="CHEBI:15378"/>
        <dbReference type="ChEBI" id="CHEBI:33019"/>
        <dbReference type="ChEBI" id="CHEBI:35235"/>
        <dbReference type="ChEBI" id="CHEBI:37563"/>
        <dbReference type="ChEBI" id="CHEBI:59458"/>
        <dbReference type="ChEBI" id="CHEBI:60377"/>
        <dbReference type="EC" id="6.3.2.5"/>
    </reaction>
</comment>
<dbReference type="Pfam" id="PF04127">
    <property type="entry name" value="DFP"/>
    <property type="match status" value="1"/>
</dbReference>
<feature type="binding site" evidence="3">
    <location>
        <position position="327"/>
    </location>
    <ligand>
        <name>CTP</name>
        <dbReference type="ChEBI" id="CHEBI:37563"/>
    </ligand>
</feature>
<feature type="region of interest" description="Phosphopantothenate--cysteine ligase" evidence="3">
    <location>
        <begin position="192"/>
        <end position="402"/>
    </location>
</feature>
<dbReference type="EMBL" id="CP026923">
    <property type="protein sequence ID" value="AVG24059.1"/>
    <property type="molecule type" value="Genomic_DNA"/>
</dbReference>
<name>A0A2L2BQX0_9MICO</name>
<dbReference type="GO" id="GO:0004633">
    <property type="term" value="F:phosphopantothenoylcysteine decarboxylase activity"/>
    <property type="evidence" value="ECO:0007669"/>
    <property type="project" value="UniProtKB-UniRule"/>
</dbReference>
<feature type="domain" description="Flavoprotein" evidence="5">
    <location>
        <begin position="11"/>
        <end position="179"/>
    </location>
</feature>
<keyword evidence="3 4" id="KW-0285">Flavoprotein</keyword>
<feature type="binding site" evidence="3">
    <location>
        <position position="290"/>
    </location>
    <ligand>
        <name>CTP</name>
        <dbReference type="ChEBI" id="CHEBI:37563"/>
    </ligand>
</feature>
<comment type="pathway">
    <text evidence="3 4">Cofactor biosynthesis; coenzyme A biosynthesis; CoA from (R)-pantothenate: step 2/5.</text>
</comment>
<dbReference type="InterPro" id="IPR036551">
    <property type="entry name" value="Flavin_trans-like"/>
</dbReference>
<protein>
    <recommendedName>
        <fullName evidence="3">Coenzyme A biosynthesis bifunctional protein CoaBC</fullName>
    </recommendedName>
    <alternativeName>
        <fullName evidence="3">DNA/pantothenate metabolism flavoprotein</fullName>
    </alternativeName>
    <alternativeName>
        <fullName evidence="3">Phosphopantothenoylcysteine synthetase/decarboxylase</fullName>
        <shortName evidence="3">PPCS-PPCDC</shortName>
    </alternativeName>
    <domain>
        <recommendedName>
            <fullName evidence="3">Phosphopantothenoylcysteine decarboxylase</fullName>
            <shortName evidence="3">PPC decarboxylase</shortName>
            <shortName evidence="3">PPC-DC</shortName>
            <ecNumber evidence="3">4.1.1.36</ecNumber>
        </recommendedName>
        <alternativeName>
            <fullName evidence="3">CoaC</fullName>
        </alternativeName>
    </domain>
    <domain>
        <recommendedName>
            <fullName evidence="3">Phosphopantothenate--cysteine ligase</fullName>
            <ecNumber evidence="3">6.3.2.5</ecNumber>
        </recommendedName>
        <alternativeName>
            <fullName evidence="3">CoaB</fullName>
        </alternativeName>
        <alternativeName>
            <fullName evidence="3">Phosphopantothenoylcysteine synthetase</fullName>
            <shortName evidence="3">PPC synthetase</shortName>
            <shortName evidence="3">PPC-S</shortName>
        </alternativeName>
    </domain>
</protein>
<dbReference type="GO" id="GO:0046872">
    <property type="term" value="F:metal ion binding"/>
    <property type="evidence" value="ECO:0007669"/>
    <property type="project" value="UniProtKB-KW"/>
</dbReference>
<dbReference type="SUPFAM" id="SSF52507">
    <property type="entry name" value="Homo-oligomeric flavin-containing Cys decarboxylases, HFCD"/>
    <property type="match status" value="1"/>
</dbReference>
<dbReference type="Pfam" id="PF02441">
    <property type="entry name" value="Flavoprotein"/>
    <property type="match status" value="1"/>
</dbReference>
<keyword evidence="3" id="KW-0479">Metal-binding</keyword>
<feature type="region of interest" description="Phosphopantothenoylcysteine decarboxylase" evidence="3">
    <location>
        <begin position="1"/>
        <end position="191"/>
    </location>
</feature>
<dbReference type="GO" id="GO:0015937">
    <property type="term" value="P:coenzyme A biosynthetic process"/>
    <property type="evidence" value="ECO:0007669"/>
    <property type="project" value="UniProtKB-UniRule"/>
</dbReference>
<keyword evidence="2 3" id="KW-0456">Lyase</keyword>
<dbReference type="Gene3D" id="3.40.50.10300">
    <property type="entry name" value="CoaB-like"/>
    <property type="match status" value="1"/>
</dbReference>
<evidence type="ECO:0000256" key="3">
    <source>
        <dbReference type="HAMAP-Rule" id="MF_02225"/>
    </source>
</evidence>
<keyword evidence="3 4" id="KW-0288">FMN</keyword>
<dbReference type="EC" id="6.3.2.5" evidence="3"/>
<organism evidence="7 8">
    <name type="scientific">Pontimonas salivibrio</name>
    <dbReference type="NCBI Taxonomy" id="1159327"/>
    <lineage>
        <taxon>Bacteria</taxon>
        <taxon>Bacillati</taxon>
        <taxon>Actinomycetota</taxon>
        <taxon>Actinomycetes</taxon>
        <taxon>Micrococcales</taxon>
        <taxon>Microbacteriaceae</taxon>
        <taxon>Pontimonas</taxon>
    </lineage>
</organism>
<accession>A0A2L2BQX0</accession>
<gene>
    <name evidence="3" type="primary">coaBC</name>
    <name evidence="7" type="ORF">C3B54_111094</name>
</gene>
<comment type="cofactor">
    <cofactor evidence="3">
        <name>FMN</name>
        <dbReference type="ChEBI" id="CHEBI:58210"/>
    </cofactor>
    <text evidence="3">Binds 1 FMN per subunit.</text>
</comment>
<feature type="binding site" evidence="3">
    <location>
        <position position="345"/>
    </location>
    <ligand>
        <name>CTP</name>
        <dbReference type="ChEBI" id="CHEBI:37563"/>
    </ligand>
</feature>
<evidence type="ECO:0000256" key="2">
    <source>
        <dbReference type="ARBA" id="ARBA00023239"/>
    </source>
</evidence>
<proteinExistence type="inferred from homology"/>
<evidence type="ECO:0000313" key="7">
    <source>
        <dbReference type="EMBL" id="AVG24059.1"/>
    </source>
</evidence>
<dbReference type="SUPFAM" id="SSF102645">
    <property type="entry name" value="CoaB-like"/>
    <property type="match status" value="1"/>
</dbReference>
<dbReference type="AlphaFoldDB" id="A0A2L2BQX0"/>
<evidence type="ECO:0000259" key="6">
    <source>
        <dbReference type="Pfam" id="PF04127"/>
    </source>
</evidence>
<evidence type="ECO:0000256" key="4">
    <source>
        <dbReference type="RuleBase" id="RU364078"/>
    </source>
</evidence>
<dbReference type="PANTHER" id="PTHR14359:SF6">
    <property type="entry name" value="PHOSPHOPANTOTHENOYLCYSTEINE DECARBOXYLASE"/>
    <property type="match status" value="1"/>
</dbReference>
<dbReference type="EC" id="4.1.1.36" evidence="3"/>
<dbReference type="HAMAP" id="MF_02225">
    <property type="entry name" value="CoaBC"/>
    <property type="match status" value="1"/>
</dbReference>
<dbReference type="InterPro" id="IPR005252">
    <property type="entry name" value="CoaBC"/>
</dbReference>
<dbReference type="UniPathway" id="UPA00241">
    <property type="reaction ID" value="UER00353"/>
</dbReference>